<dbReference type="Proteomes" id="UP000323454">
    <property type="component" value="Unassembled WGS sequence"/>
</dbReference>
<keyword evidence="10" id="KW-1185">Reference proteome</keyword>
<gene>
    <name evidence="9" type="ORF">F0L68_40275</name>
</gene>
<dbReference type="SUPFAM" id="SSF51445">
    <property type="entry name" value="(Trans)glycosidases"/>
    <property type="match status" value="1"/>
</dbReference>
<feature type="domain" description="Alpha-galactosidase NEW3" evidence="7">
    <location>
        <begin position="428"/>
        <end position="490"/>
    </location>
</feature>
<keyword evidence="5" id="KW-1015">Disulfide bond</keyword>
<dbReference type="Gene3D" id="2.60.120.200">
    <property type="match status" value="1"/>
</dbReference>
<dbReference type="EMBL" id="VUOB01000113">
    <property type="protein sequence ID" value="KAA2247290.1"/>
    <property type="molecule type" value="Genomic_DNA"/>
</dbReference>
<evidence type="ECO:0000313" key="10">
    <source>
        <dbReference type="Proteomes" id="UP000323454"/>
    </source>
</evidence>
<keyword evidence="2 6" id="KW-0732">Signal</keyword>
<keyword evidence="3 5" id="KW-0378">Hydrolase</keyword>
<name>A0A5B2W974_9PSEU</name>
<evidence type="ECO:0000256" key="5">
    <source>
        <dbReference type="RuleBase" id="RU361168"/>
    </source>
</evidence>
<comment type="catalytic activity">
    <reaction evidence="5">
        <text>Hydrolysis of terminal, non-reducing alpha-D-galactose residues in alpha-D-galactosides, including galactose oligosaccharides, galactomannans and galactolipids.</text>
        <dbReference type="EC" id="3.2.1.22"/>
    </reaction>
</comment>
<dbReference type="SUPFAM" id="SSF51011">
    <property type="entry name" value="Glycosyl hydrolase domain"/>
    <property type="match status" value="1"/>
</dbReference>
<evidence type="ECO:0000256" key="4">
    <source>
        <dbReference type="ARBA" id="ARBA00023295"/>
    </source>
</evidence>
<proteinExistence type="inferred from homology"/>
<dbReference type="InterPro" id="IPR013785">
    <property type="entry name" value="Aldolase_TIM"/>
</dbReference>
<dbReference type="Pfam" id="PF16499">
    <property type="entry name" value="Melibiase_2"/>
    <property type="match status" value="1"/>
</dbReference>
<dbReference type="Pfam" id="PF10633">
    <property type="entry name" value="NPCBM_assoc"/>
    <property type="match status" value="1"/>
</dbReference>
<evidence type="ECO:0000256" key="1">
    <source>
        <dbReference type="ARBA" id="ARBA00009743"/>
    </source>
</evidence>
<evidence type="ECO:0000256" key="6">
    <source>
        <dbReference type="SAM" id="SignalP"/>
    </source>
</evidence>
<protein>
    <recommendedName>
        <fullName evidence="5">Alpha-galactosidase</fullName>
        <ecNumber evidence="5">3.2.1.22</ecNumber>
    </recommendedName>
    <alternativeName>
        <fullName evidence="5">Melibiase</fullName>
    </alternativeName>
</protein>
<dbReference type="InterPro" id="IPR018905">
    <property type="entry name" value="A-galactase_NEW3"/>
</dbReference>
<evidence type="ECO:0000256" key="3">
    <source>
        <dbReference type="ARBA" id="ARBA00022801"/>
    </source>
</evidence>
<dbReference type="PANTHER" id="PTHR11452:SF75">
    <property type="entry name" value="ALPHA-GALACTOSIDASE MEL1"/>
    <property type="match status" value="1"/>
</dbReference>
<dbReference type="InterPro" id="IPR013320">
    <property type="entry name" value="ConA-like_dom_sf"/>
</dbReference>
<dbReference type="Gene3D" id="3.20.20.70">
    <property type="entry name" value="Aldolase class I"/>
    <property type="match status" value="1"/>
</dbReference>
<keyword evidence="4 5" id="KW-0326">Glycosidase</keyword>
<dbReference type="InterPro" id="IPR041233">
    <property type="entry name" value="Melibiase_C"/>
</dbReference>
<dbReference type="OrthoDB" id="9807519at2"/>
<evidence type="ECO:0000259" key="8">
    <source>
        <dbReference type="Pfam" id="PF17801"/>
    </source>
</evidence>
<comment type="similarity">
    <text evidence="1 5">Belongs to the glycosyl hydrolase 27 family.</text>
</comment>
<dbReference type="InterPro" id="IPR002241">
    <property type="entry name" value="Glyco_hydro_27"/>
</dbReference>
<dbReference type="InterPro" id="IPR000111">
    <property type="entry name" value="Glyco_hydro_27/36_CS"/>
</dbReference>
<organism evidence="9 10">
    <name type="scientific">Solihabitans fulvus</name>
    <dbReference type="NCBI Taxonomy" id="1892852"/>
    <lineage>
        <taxon>Bacteria</taxon>
        <taxon>Bacillati</taxon>
        <taxon>Actinomycetota</taxon>
        <taxon>Actinomycetes</taxon>
        <taxon>Pseudonocardiales</taxon>
        <taxon>Pseudonocardiaceae</taxon>
        <taxon>Solihabitans</taxon>
    </lineage>
</organism>
<dbReference type="CDD" id="cd14792">
    <property type="entry name" value="GH27"/>
    <property type="match status" value="1"/>
</dbReference>
<feature type="domain" description="Alpha galactosidase C-terminal" evidence="8">
    <location>
        <begin position="328"/>
        <end position="400"/>
    </location>
</feature>
<dbReference type="GO" id="GO:0004557">
    <property type="term" value="F:alpha-galactosidase activity"/>
    <property type="evidence" value="ECO:0007669"/>
    <property type="project" value="UniProtKB-EC"/>
</dbReference>
<dbReference type="PROSITE" id="PS00512">
    <property type="entry name" value="ALPHA_GALACTOSIDASE"/>
    <property type="match status" value="1"/>
</dbReference>
<evidence type="ECO:0000256" key="2">
    <source>
        <dbReference type="ARBA" id="ARBA00022729"/>
    </source>
</evidence>
<dbReference type="PANTHER" id="PTHR11452">
    <property type="entry name" value="ALPHA-GALACTOSIDASE/ALPHA-N-ACETYLGALACTOSAMINIDASE"/>
    <property type="match status" value="1"/>
</dbReference>
<dbReference type="Pfam" id="PF17801">
    <property type="entry name" value="Melibiase_C"/>
    <property type="match status" value="1"/>
</dbReference>
<feature type="chain" id="PRO_5022719362" description="Alpha-galactosidase" evidence="6">
    <location>
        <begin position="29"/>
        <end position="716"/>
    </location>
</feature>
<feature type="signal peptide" evidence="6">
    <location>
        <begin position="1"/>
        <end position="28"/>
    </location>
</feature>
<dbReference type="Gene3D" id="2.60.40.1180">
    <property type="entry name" value="Golgi alpha-mannosidase II"/>
    <property type="match status" value="1"/>
</dbReference>
<evidence type="ECO:0000259" key="7">
    <source>
        <dbReference type="Pfam" id="PF10633"/>
    </source>
</evidence>
<dbReference type="RefSeq" id="WP_149855191.1">
    <property type="nucleotide sequence ID" value="NZ_VUOB01000113.1"/>
</dbReference>
<sequence length="716" mass="75351">MSRRLPVLLALSLLVPAALLGLSGPAAALDNGLASTPPMGWNDWNAFGCGVDEQLVEQTADAMVSSGMRDAGYRYVNIDDCWALPNRDAAGELVPDPAKFPHGIAALADHVHARGLKLGIYQDAGVHTCSKGGGFSGSLGHERQDAMRFAAWHVDYIKYDDCNVPADGQNVDSSIARYVAMRDALAEATAATGQTIVFSVCEKGDYGVPNSAWPGIGNLWRTTYDIHDNYGRMVWILHQNVALADLAGPNRWNDPDMLEVGNGGMTDVEYRSHFALWAEMAAPLIAGTDLRTMSPATREILTNRDLIAVDQDPLGAQGRPVTDGADGHWALSKPLADGSRAVTLFNETDAPATISTTAAQLGLAPSVDYQLRDLWTHTTTESAGTITDTLPAHGSASYRVTPSRWPSVGTPPHVAVGLTGVTDGIAGGTTVPATVTLVNDGRLPALFATVDLRLPDGWAAQPQQPAVVPAIPPGGSRTLAYQLVAAAPAAPLPTERLGVTAAYHGVFWTRTNTATFTQEVRRPTPVQPPYRTFAAVDPSVTARFGQLGGRFAIEAAGSDVSGANDQYGTVYLAKGAAQQGVATVRVAAQQARNAATKSGLVVRADLTRPGSSPGYVTLAVTPAKGVQLQWDADGNGQLDSVASATPPWSPSTPIWLRLTRNGTSFTGQYSADGGTWTTVAAITVPAATGSEDVGVFTTSHSKYVNGRSDFDSFTVD</sequence>
<reference evidence="9 10" key="1">
    <citation type="submission" date="2019-09" db="EMBL/GenBank/DDBJ databases">
        <title>Goodfellowia gen. nov., a new genus of the Pseudonocardineae related to Actinoalloteichus, containing Goodfellowia coeruleoviolacea gen. nov., comb. nov. gen. nov., comb. nov.</title>
        <authorList>
            <person name="Labeda D."/>
        </authorList>
    </citation>
    <scope>NUCLEOTIDE SEQUENCE [LARGE SCALE GENOMIC DNA]</scope>
    <source>
        <strain evidence="9 10">AN110305</strain>
    </source>
</reference>
<reference evidence="9 10" key="2">
    <citation type="submission" date="2019-09" db="EMBL/GenBank/DDBJ databases">
        <authorList>
            <person name="Jin C."/>
        </authorList>
    </citation>
    <scope>NUCLEOTIDE SEQUENCE [LARGE SCALE GENOMIC DNA]</scope>
    <source>
        <strain evidence="9 10">AN110305</strain>
    </source>
</reference>
<dbReference type="PRINTS" id="PR00740">
    <property type="entry name" value="GLHYDRLASE27"/>
</dbReference>
<dbReference type="InterPro" id="IPR017853">
    <property type="entry name" value="GH"/>
</dbReference>
<dbReference type="GO" id="GO:0005975">
    <property type="term" value="P:carbohydrate metabolic process"/>
    <property type="evidence" value="ECO:0007669"/>
    <property type="project" value="InterPro"/>
</dbReference>
<dbReference type="EC" id="3.2.1.22" evidence="5"/>
<comment type="caution">
    <text evidence="9">The sequence shown here is derived from an EMBL/GenBank/DDBJ whole genome shotgun (WGS) entry which is preliminary data.</text>
</comment>
<dbReference type="SUPFAM" id="SSF49899">
    <property type="entry name" value="Concanavalin A-like lectins/glucanases"/>
    <property type="match status" value="1"/>
</dbReference>
<dbReference type="FunFam" id="3.20.20.70:FF:000197">
    <property type="entry name" value="Alpha-galactosidase"/>
    <property type="match status" value="1"/>
</dbReference>
<dbReference type="AlphaFoldDB" id="A0A5B2W974"/>
<accession>A0A5B2W974</accession>
<evidence type="ECO:0000313" key="9">
    <source>
        <dbReference type="EMBL" id="KAA2247290.1"/>
    </source>
</evidence>
<dbReference type="InterPro" id="IPR013780">
    <property type="entry name" value="Glyco_hydro_b"/>
</dbReference>